<accession>A0A6C0J1N1</accession>
<dbReference type="EMBL" id="MN740295">
    <property type="protein sequence ID" value="QHT98680.1"/>
    <property type="molecule type" value="Genomic_DNA"/>
</dbReference>
<evidence type="ECO:0000313" key="2">
    <source>
        <dbReference type="EMBL" id="QHT98680.1"/>
    </source>
</evidence>
<evidence type="ECO:0000256" key="1">
    <source>
        <dbReference type="SAM" id="Phobius"/>
    </source>
</evidence>
<name>A0A6C0J1N1_9ZZZZ</name>
<reference evidence="2" key="1">
    <citation type="journal article" date="2020" name="Nature">
        <title>Giant virus diversity and host interactions through global metagenomics.</title>
        <authorList>
            <person name="Schulz F."/>
            <person name="Roux S."/>
            <person name="Paez-Espino D."/>
            <person name="Jungbluth S."/>
            <person name="Walsh D.A."/>
            <person name="Denef V.J."/>
            <person name="McMahon K.D."/>
            <person name="Konstantinidis K.T."/>
            <person name="Eloe-Fadrosh E.A."/>
            <person name="Kyrpides N.C."/>
            <person name="Woyke T."/>
        </authorList>
    </citation>
    <scope>NUCLEOTIDE SEQUENCE</scope>
    <source>
        <strain evidence="2">GVMAG-M-3300025676-16</strain>
    </source>
</reference>
<protein>
    <submittedName>
        <fullName evidence="2">Uncharacterized protein</fullName>
    </submittedName>
</protein>
<feature type="transmembrane region" description="Helical" evidence="1">
    <location>
        <begin position="50"/>
        <end position="71"/>
    </location>
</feature>
<organism evidence="2">
    <name type="scientific">viral metagenome</name>
    <dbReference type="NCBI Taxonomy" id="1070528"/>
    <lineage>
        <taxon>unclassified sequences</taxon>
        <taxon>metagenomes</taxon>
        <taxon>organismal metagenomes</taxon>
    </lineage>
</organism>
<keyword evidence="1" id="KW-0472">Membrane</keyword>
<feature type="transmembrane region" description="Helical" evidence="1">
    <location>
        <begin position="20"/>
        <end position="38"/>
    </location>
</feature>
<keyword evidence="1" id="KW-0812">Transmembrane</keyword>
<sequence length="74" mass="8476">MENTNDMDKKKVLKKNIISIVMYCLSMTIALMFNDLITSMFDSYVNSKHVIVKANFLVILFGIAIYTAVYLNSM</sequence>
<proteinExistence type="predicted"/>
<keyword evidence="1" id="KW-1133">Transmembrane helix</keyword>
<dbReference type="AlphaFoldDB" id="A0A6C0J1N1"/>